<evidence type="ECO:0000313" key="3">
    <source>
        <dbReference type="Proteomes" id="UP000192906"/>
    </source>
</evidence>
<proteinExistence type="predicted"/>
<dbReference type="Pfam" id="PF19864">
    <property type="entry name" value="Radical_SAM_N2"/>
    <property type="match status" value="1"/>
</dbReference>
<dbReference type="PROSITE" id="PS51918">
    <property type="entry name" value="RADICAL_SAM"/>
    <property type="match status" value="1"/>
</dbReference>
<dbReference type="InterPro" id="IPR045784">
    <property type="entry name" value="Radical_SAM_N2"/>
</dbReference>
<dbReference type="InterPro" id="IPR023404">
    <property type="entry name" value="rSAM_horseshoe"/>
</dbReference>
<dbReference type="SFLD" id="SFLDG01082">
    <property type="entry name" value="B12-binding_domain_containing"/>
    <property type="match status" value="1"/>
</dbReference>
<evidence type="ECO:0000259" key="1">
    <source>
        <dbReference type="PROSITE" id="PS51918"/>
    </source>
</evidence>
<dbReference type="Gene3D" id="3.80.30.20">
    <property type="entry name" value="tm_1862 like domain"/>
    <property type="match status" value="1"/>
</dbReference>
<dbReference type="PANTHER" id="PTHR42731">
    <property type="entry name" value="SLL1084 PROTEIN"/>
    <property type="match status" value="1"/>
</dbReference>
<feature type="domain" description="Radical SAM core" evidence="1">
    <location>
        <begin position="222"/>
        <end position="454"/>
    </location>
</feature>
<dbReference type="GO" id="GO:0003824">
    <property type="term" value="F:catalytic activity"/>
    <property type="evidence" value="ECO:0007669"/>
    <property type="project" value="InterPro"/>
</dbReference>
<dbReference type="Proteomes" id="UP000192906">
    <property type="component" value="Unassembled WGS sequence"/>
</dbReference>
<dbReference type="SMART" id="SM00729">
    <property type="entry name" value="Elp3"/>
    <property type="match status" value="1"/>
</dbReference>
<dbReference type="InterPro" id="IPR007197">
    <property type="entry name" value="rSAM"/>
</dbReference>
<gene>
    <name evidence="2" type="ORF">SAMN06295933_1085</name>
</gene>
<dbReference type="STRING" id="1519643.SAMN06295933_1085"/>
<dbReference type="Pfam" id="PF04055">
    <property type="entry name" value="Radical_SAM"/>
    <property type="match status" value="1"/>
</dbReference>
<dbReference type="SFLD" id="SFLDS00029">
    <property type="entry name" value="Radical_SAM"/>
    <property type="match status" value="1"/>
</dbReference>
<dbReference type="PANTHER" id="PTHR42731:SF5">
    <property type="entry name" value="RADICAL SAM DOMAIN PROTEIN"/>
    <property type="match status" value="1"/>
</dbReference>
<keyword evidence="3" id="KW-1185">Reference proteome</keyword>
<reference evidence="3" key="1">
    <citation type="submission" date="2017-04" db="EMBL/GenBank/DDBJ databases">
        <authorList>
            <person name="Varghese N."/>
            <person name="Submissions S."/>
        </authorList>
    </citation>
    <scope>NUCLEOTIDE SEQUENCE [LARGE SCALE GENOMIC DNA]</scope>
    <source>
        <strain evidence="3">K3S</strain>
    </source>
</reference>
<name>A0A1X7CQ24_9BACT</name>
<dbReference type="InterPro" id="IPR058240">
    <property type="entry name" value="rSAM_sf"/>
</dbReference>
<evidence type="ECO:0000313" key="2">
    <source>
        <dbReference type="EMBL" id="SMF00901.1"/>
    </source>
</evidence>
<dbReference type="InterPro" id="IPR006638">
    <property type="entry name" value="Elp3/MiaA/NifB-like_rSAM"/>
</dbReference>
<dbReference type="CDD" id="cd01335">
    <property type="entry name" value="Radical_SAM"/>
    <property type="match status" value="1"/>
</dbReference>
<dbReference type="GO" id="GO:0051536">
    <property type="term" value="F:iron-sulfur cluster binding"/>
    <property type="evidence" value="ECO:0007669"/>
    <property type="project" value="InterPro"/>
</dbReference>
<dbReference type="EMBL" id="FWZU01000002">
    <property type="protein sequence ID" value="SMF00901.1"/>
    <property type="molecule type" value="Genomic_DNA"/>
</dbReference>
<dbReference type="AlphaFoldDB" id="A0A1X7CQ24"/>
<dbReference type="SUPFAM" id="SSF102114">
    <property type="entry name" value="Radical SAM enzymes"/>
    <property type="match status" value="1"/>
</dbReference>
<accession>A0A1X7CQ24</accession>
<dbReference type="OrthoDB" id="9806827at2"/>
<sequence length="566" mass="63187">MSVKEDFIYYGREEPIAEETGGRLPTALVFPGRKGAALSTLGWQAVYRLLAPEDELAVERFFLGDPGQPSVSMDSDKELSEFPLIGFSINFEEEYLHPVRMLKDSGVPALSSERPGFPLVMAGGPVAFLNPAPIAPFFDLFWVGEAEAGLKDLCLELKRHIYDGGSKNDFLELIKDRPGVYVPAKTSGKVKRALVPPAPCGENDHVPVLSTPAYSCFISPEAVFKDMFLVEVNRGCPYGCRFCAAGYIYRPPRHASLDQLKEIVELADPPKVGLVGTALTDWPDLIPYIEWLKNRKTKFSLSSVRADGLTVELLDILRASGVRTVTLALEGASKRLRDSASKNLNEEDFLRAVELCAAKGVNHLRMYIIVGWPGETDADYEEFASMLEKIDQARSRGQGNKKKQFMRITLGASCLVPKPWTPLQWTAMPSETELKNVLAKVNSLTKKYKGVTFSGDSPFQARLQGILARGNEELHKFIMIAAEEGGWKKAFKYYEGDLEKFIDHNLDKNDPLPWDFIETGINKSYLWREWERYLKGVMTPPCPPEGCAQCKACGMHKWLTDNSDII</sequence>
<organism evidence="2 3">
    <name type="scientific">Desulfovibrio gilichinskyi</name>
    <dbReference type="NCBI Taxonomy" id="1519643"/>
    <lineage>
        <taxon>Bacteria</taxon>
        <taxon>Pseudomonadati</taxon>
        <taxon>Thermodesulfobacteriota</taxon>
        <taxon>Desulfovibrionia</taxon>
        <taxon>Desulfovibrionales</taxon>
        <taxon>Desulfovibrionaceae</taxon>
        <taxon>Desulfovibrio</taxon>
    </lineage>
</organism>
<dbReference type="RefSeq" id="WP_085099505.1">
    <property type="nucleotide sequence ID" value="NZ_FWZU01000002.1"/>
</dbReference>
<protein>
    <submittedName>
        <fullName evidence="2">Radical SAM superfamily enzyme YgiQ, UPF0313 family</fullName>
    </submittedName>
</protein>